<keyword evidence="5" id="KW-0560">Oxidoreductase</keyword>
<dbReference type="OrthoDB" id="45612at2759"/>
<proteinExistence type="inferred from homology"/>
<keyword evidence="3" id="KW-0285">Flavoprotein</keyword>
<dbReference type="KEGG" id="fcy:FRACYDRAFT_274065"/>
<dbReference type="PANTHER" id="PTHR42973:SF39">
    <property type="entry name" value="FAD-BINDING PCMH-TYPE DOMAIN-CONTAINING PROTEIN"/>
    <property type="match status" value="1"/>
</dbReference>
<evidence type="ECO:0000256" key="3">
    <source>
        <dbReference type="ARBA" id="ARBA00022630"/>
    </source>
</evidence>
<evidence type="ECO:0000313" key="7">
    <source>
        <dbReference type="EMBL" id="OEU23219.1"/>
    </source>
</evidence>
<dbReference type="AlphaFoldDB" id="A0A1E7FYJ2"/>
<feature type="domain" description="FAD-binding PCMH-type" evidence="6">
    <location>
        <begin position="133"/>
        <end position="380"/>
    </location>
</feature>
<dbReference type="InterPro" id="IPR016169">
    <property type="entry name" value="FAD-bd_PCMH_sub2"/>
</dbReference>
<gene>
    <name evidence="7" type="ORF">FRACYDRAFT_274065</name>
</gene>
<dbReference type="InterPro" id="IPR016167">
    <property type="entry name" value="FAD-bd_PCMH_sub1"/>
</dbReference>
<dbReference type="InterPro" id="IPR036318">
    <property type="entry name" value="FAD-bd_PCMH-like_sf"/>
</dbReference>
<evidence type="ECO:0000256" key="5">
    <source>
        <dbReference type="ARBA" id="ARBA00023002"/>
    </source>
</evidence>
<dbReference type="GO" id="GO:0071949">
    <property type="term" value="F:FAD binding"/>
    <property type="evidence" value="ECO:0007669"/>
    <property type="project" value="InterPro"/>
</dbReference>
<dbReference type="PANTHER" id="PTHR42973">
    <property type="entry name" value="BINDING OXIDOREDUCTASE, PUTATIVE (AFU_ORTHOLOGUE AFUA_1G17690)-RELATED"/>
    <property type="match status" value="1"/>
</dbReference>
<dbReference type="InterPro" id="IPR050416">
    <property type="entry name" value="FAD-linked_Oxidoreductase"/>
</dbReference>
<dbReference type="GO" id="GO:0016491">
    <property type="term" value="F:oxidoreductase activity"/>
    <property type="evidence" value="ECO:0007669"/>
    <property type="project" value="UniProtKB-KW"/>
</dbReference>
<evidence type="ECO:0000259" key="6">
    <source>
        <dbReference type="PROSITE" id="PS51387"/>
    </source>
</evidence>
<sequence length="736" mass="80666">MKINGKIVLVAVATVSSQGAFGLNEKVRGDDLTNLPWSDLSTSLSSPELLLDTSPADYVAQCVPEFQKDMIDRHHLNLLEAPSGLCTNSLSSGFQDATPTQNVSWAEWWAEWGHLTSLPQDNLPAWLDPKNPLYNIPSKVLFPANAGDASAAVGFAKQHNVEISIKNSGHHYMGASTKKDTLHMNMNKYKRYATINGPSECKNTTIEEVFINQPCNLALARGRQATLRIGGGENFNMAYDAVKAFNEDPQTSAKYHLVGGGSGTVSPMGWTWQGGLAGMTGGRKYGLGVDQVLQVEMILPNGLHVRFGPTAWEDSDYLLYPKITKVSGECNENPNEEDESLWDWKVCPDVDFDDLWFAVRGGGGGTWGVVLSVHVQLHDYLPMEIVTTPVGAVALRLLRGEVVPQVFQVAAWEFMIDFLWNPTALGLSDDDSNKCGSTLMSDFFCYGESSGANLLTAWKDFIIAKNTTLLSLGVSSALIDDSIAGSPNTMFADFPDQLLATFQAPEGTQGPHDDKAIGNEKPEITPTPQISTFLLPKKCILENREYFLEFFALIGQTPVGLGSFYVAFGVDAEITNDQTTSVSDAYREAGVQFMHPLNYILPEFDFVYEDIMSMCYDTENKDNFPPIYGSNHAGATLLGPMKSNWTKSCPAEWTLEQRESDCISIQEAIYGTKLLGRLEGIKNTVDPTYMFDCYKCVGNNRVDAMESSEPTEGTSSASSMQVFFHLILVGALASIL</sequence>
<keyword evidence="8" id="KW-1185">Reference proteome</keyword>
<evidence type="ECO:0000256" key="1">
    <source>
        <dbReference type="ARBA" id="ARBA00001974"/>
    </source>
</evidence>
<evidence type="ECO:0000256" key="4">
    <source>
        <dbReference type="ARBA" id="ARBA00022827"/>
    </source>
</evidence>
<protein>
    <submittedName>
        <fullName evidence="7">FAD-binding domain-containing protein</fullName>
    </submittedName>
</protein>
<organism evidence="7 8">
    <name type="scientific">Fragilariopsis cylindrus CCMP1102</name>
    <dbReference type="NCBI Taxonomy" id="635003"/>
    <lineage>
        <taxon>Eukaryota</taxon>
        <taxon>Sar</taxon>
        <taxon>Stramenopiles</taxon>
        <taxon>Ochrophyta</taxon>
        <taxon>Bacillariophyta</taxon>
        <taxon>Bacillariophyceae</taxon>
        <taxon>Bacillariophycidae</taxon>
        <taxon>Bacillariales</taxon>
        <taxon>Bacillariaceae</taxon>
        <taxon>Fragilariopsis</taxon>
    </lineage>
</organism>
<accession>A0A1E7FYJ2</accession>
<name>A0A1E7FYJ2_9STRA</name>
<evidence type="ECO:0000313" key="8">
    <source>
        <dbReference type="Proteomes" id="UP000095751"/>
    </source>
</evidence>
<dbReference type="Proteomes" id="UP000095751">
    <property type="component" value="Unassembled WGS sequence"/>
</dbReference>
<dbReference type="InParanoid" id="A0A1E7FYJ2"/>
<reference evidence="7 8" key="1">
    <citation type="submission" date="2016-09" db="EMBL/GenBank/DDBJ databases">
        <title>Extensive genetic diversity and differential bi-allelic expression allows diatom success in the polar Southern Ocean.</title>
        <authorList>
            <consortium name="DOE Joint Genome Institute"/>
            <person name="Mock T."/>
            <person name="Otillar R.P."/>
            <person name="Strauss J."/>
            <person name="Dupont C."/>
            <person name="Frickenhaus S."/>
            <person name="Maumus F."/>
            <person name="Mcmullan M."/>
            <person name="Sanges R."/>
            <person name="Schmutz J."/>
            <person name="Toseland A."/>
            <person name="Valas R."/>
            <person name="Veluchamy A."/>
            <person name="Ward B.J."/>
            <person name="Allen A."/>
            <person name="Barry K."/>
            <person name="Falciatore A."/>
            <person name="Ferrante M."/>
            <person name="Fortunato A.E."/>
            <person name="Gloeckner G."/>
            <person name="Gruber A."/>
            <person name="Hipkin R."/>
            <person name="Janech M."/>
            <person name="Kroth P."/>
            <person name="Leese F."/>
            <person name="Lindquist E."/>
            <person name="Lyon B.R."/>
            <person name="Martin J."/>
            <person name="Mayer C."/>
            <person name="Parker M."/>
            <person name="Quesneville H."/>
            <person name="Raymond J."/>
            <person name="Uhlig C."/>
            <person name="Valentin K.U."/>
            <person name="Worden A.Z."/>
            <person name="Armbrust E.V."/>
            <person name="Bowler C."/>
            <person name="Green B."/>
            <person name="Moulton V."/>
            <person name="Van Oosterhout C."/>
            <person name="Grigoriev I."/>
        </authorList>
    </citation>
    <scope>NUCLEOTIDE SEQUENCE [LARGE SCALE GENOMIC DNA]</scope>
    <source>
        <strain evidence="7 8">CCMP1102</strain>
    </source>
</reference>
<comment type="cofactor">
    <cofactor evidence="1">
        <name>FAD</name>
        <dbReference type="ChEBI" id="CHEBI:57692"/>
    </cofactor>
</comment>
<keyword evidence="4" id="KW-0274">FAD</keyword>
<dbReference type="InterPro" id="IPR016166">
    <property type="entry name" value="FAD-bd_PCMH"/>
</dbReference>
<dbReference type="PROSITE" id="PS51387">
    <property type="entry name" value="FAD_PCMH"/>
    <property type="match status" value="1"/>
</dbReference>
<dbReference type="SUPFAM" id="SSF56176">
    <property type="entry name" value="FAD-binding/transporter-associated domain-like"/>
    <property type="match status" value="1"/>
</dbReference>
<dbReference type="EMBL" id="KV784353">
    <property type="protein sequence ID" value="OEU23219.1"/>
    <property type="molecule type" value="Genomic_DNA"/>
</dbReference>
<evidence type="ECO:0000256" key="2">
    <source>
        <dbReference type="ARBA" id="ARBA00005466"/>
    </source>
</evidence>
<dbReference type="Gene3D" id="3.30.43.10">
    <property type="entry name" value="Uridine Diphospho-n-acetylenolpyruvylglucosamine Reductase, domain 2"/>
    <property type="match status" value="1"/>
</dbReference>
<dbReference type="Gene3D" id="3.30.465.10">
    <property type="match status" value="1"/>
</dbReference>
<comment type="similarity">
    <text evidence="2">Belongs to the oxygen-dependent FAD-linked oxidoreductase family.</text>
</comment>